<keyword evidence="1" id="KW-0175">Coiled coil</keyword>
<dbReference type="AlphaFoldDB" id="A0A3G2R2N4"/>
<evidence type="ECO:0000313" key="4">
    <source>
        <dbReference type="Proteomes" id="UP000280960"/>
    </source>
</evidence>
<name>A0A3G2R2N4_9FIRM</name>
<dbReference type="Gene3D" id="1.20.5.340">
    <property type="match status" value="1"/>
</dbReference>
<dbReference type="SUPFAM" id="SSF52540">
    <property type="entry name" value="P-loop containing nucleoside triphosphate hydrolases"/>
    <property type="match status" value="3"/>
</dbReference>
<dbReference type="InterPro" id="IPR027417">
    <property type="entry name" value="P-loop_NTPase"/>
</dbReference>
<dbReference type="Gene3D" id="3.40.50.300">
    <property type="entry name" value="P-loop containing nucleotide triphosphate hydrolases"/>
    <property type="match status" value="2"/>
</dbReference>
<dbReference type="GO" id="GO:0006302">
    <property type="term" value="P:double-strand break repair"/>
    <property type="evidence" value="ECO:0007669"/>
    <property type="project" value="InterPro"/>
</dbReference>
<dbReference type="PANTHER" id="PTHR43977">
    <property type="entry name" value="STRUCTURAL MAINTENANCE OF CHROMOSOMES PROTEIN 3"/>
    <property type="match status" value="1"/>
</dbReference>
<protein>
    <recommendedName>
        <fullName evidence="2">Rad50/SbcC-type AAA domain-containing protein</fullName>
    </recommendedName>
</protein>
<reference evidence="3 4" key="1">
    <citation type="submission" date="2018-10" db="EMBL/GenBank/DDBJ databases">
        <authorList>
            <person name="Zhang X."/>
        </authorList>
    </citation>
    <scope>NUCLEOTIDE SEQUENCE [LARGE SCALE GENOMIC DNA]</scope>
    <source>
        <strain evidence="3 4">SK-G1</strain>
    </source>
</reference>
<dbReference type="RefSeq" id="WP_122014118.1">
    <property type="nucleotide sequence ID" value="NZ_CP033169.1"/>
</dbReference>
<evidence type="ECO:0000313" key="3">
    <source>
        <dbReference type="EMBL" id="AYO29733.1"/>
    </source>
</evidence>
<feature type="coiled-coil region" evidence="1">
    <location>
        <begin position="180"/>
        <end position="393"/>
    </location>
</feature>
<dbReference type="GO" id="GO:0016887">
    <property type="term" value="F:ATP hydrolysis activity"/>
    <property type="evidence" value="ECO:0007669"/>
    <property type="project" value="InterPro"/>
</dbReference>
<dbReference type="EMBL" id="CP033169">
    <property type="protein sequence ID" value="AYO29733.1"/>
    <property type="molecule type" value="Genomic_DNA"/>
</dbReference>
<dbReference type="Pfam" id="PF13476">
    <property type="entry name" value="AAA_23"/>
    <property type="match status" value="1"/>
</dbReference>
<dbReference type="Proteomes" id="UP000280960">
    <property type="component" value="Chromosome"/>
</dbReference>
<feature type="coiled-coil region" evidence="1">
    <location>
        <begin position="691"/>
        <end position="725"/>
    </location>
</feature>
<evidence type="ECO:0000259" key="2">
    <source>
        <dbReference type="Pfam" id="PF13476"/>
    </source>
</evidence>
<proteinExistence type="predicted"/>
<gene>
    <name evidence="3" type="ORF">D2962_03120</name>
</gene>
<keyword evidence="4" id="KW-1185">Reference proteome</keyword>
<evidence type="ECO:0000256" key="1">
    <source>
        <dbReference type="SAM" id="Coils"/>
    </source>
</evidence>
<feature type="coiled-coil region" evidence="1">
    <location>
        <begin position="428"/>
        <end position="455"/>
    </location>
</feature>
<feature type="domain" description="Rad50/SbcC-type AAA" evidence="2">
    <location>
        <begin position="5"/>
        <end position="261"/>
    </location>
</feature>
<dbReference type="InterPro" id="IPR038729">
    <property type="entry name" value="Rad50/SbcC_AAA"/>
</dbReference>
<accession>A0A3G2R2N4</accession>
<dbReference type="CDD" id="cd00267">
    <property type="entry name" value="ABC_ATPase"/>
    <property type="match status" value="1"/>
</dbReference>
<organism evidence="3 4">
    <name type="scientific">Biomaibacter acetigenes</name>
    <dbReference type="NCBI Taxonomy" id="2316383"/>
    <lineage>
        <taxon>Bacteria</taxon>
        <taxon>Bacillati</taxon>
        <taxon>Bacillota</taxon>
        <taxon>Clostridia</taxon>
        <taxon>Thermosediminibacterales</taxon>
        <taxon>Tepidanaerobacteraceae</taxon>
        <taxon>Biomaibacter</taxon>
    </lineage>
</organism>
<sequence length="1116" mass="129655">MYPVKLKIYGIRDFIPTEIDLGGEKDHVLIGGKNGSGKSTLVYATSFALVSGRVSIDGLRSKLIKRNEHWHARVSVLFHNPPGPARKDAPEYVELSAEVRSRTGTESRQVIYSMAGGEAEDRLEPIRRFQSRQEAWEYYKRVFDIDAEGYFMFWYQGSITEFANISDAARFERVAQMFGIDRIKEEWEEARRAMEEAEDDFNKARNFALIQQQRLRHYEKNKNELESRDRLRAEGLLLYDACYGEIKKILEKELQDLNKKIYDIEGSLKDQTAKYEEVSRNLRDLERELAGQQVLLKNAQDEFASLSGEHTALRRKIEQSEQEKQQLEIRVKDVRNKLKYIRRSKEELQEEKGRLKADLQHLQSQIDEAREQLEKLEIEKEAVNRDIGRVDDRLCRVNEKIEEYRELDSKLAPLASLSAEEARLKSRKEQDTLKIIILEDEIQSLKAKQAFLESRKSPVLIKQAEIMDRLRAKGVTCAAFGELFRVKDTNSFDIVEEMLSPLKHTVFAWHLPDDVAVEAPFYVVDLSRIEKGPGGFVQNGEAPGEAGSFLPLMEFLEFSEKAKESCSGEFLEKVRRWTSGIAVDTAAAGKKDDARAKPGSLEFLGGLVLHKSMLWDRFGVRGPYDRSPAIGEEAYRKAREEVEKAILEKIGELKELKRLEKMCEDALIGLQQNIAKRREVDQNLPLLLEERGKLSNELTFMENRLKEKSQAIEELRKVDEDLKKQVTIKENMLKQVEGELSVYAEYDREYASIKRIEELEAFIAESQAQKSALDLRLKALQDAMEDARRNIRQIDGSRNEAASSMDFLEKRMNALEEEKKRLQDKKNTVEIEMEEREKEYLQIRAQYHQVIEDLKSTGRWLPVKLEEKEKNRFNLDRKLNEAKDKLEEARLRVVDEDARQKYEDYLAEYNMAKKEMDESELRFNALKRKEEQKRAEYDKAVYYRWQRTNQRFSDFMQRLHMVGNIVSVPPDEEGKNRGYRWELHVATKAGHRPEKIFPESGRIVGEGISGGERAAVSLVFALALLSDIEDRPPFYVLDEFDSALDEERKHEIFDLYREVLDRKLIIVSPKVHGDQYLNRFSKFLCVVANPGVLPNQTVSEVYEVTREGYKEAELEE</sequence>
<dbReference type="KEGG" id="bacg:D2962_03120"/>
<feature type="coiled-coil region" evidence="1">
    <location>
        <begin position="763"/>
        <end position="936"/>
    </location>
</feature>